<evidence type="ECO:0000313" key="11">
    <source>
        <dbReference type="Proteomes" id="UP000041254"/>
    </source>
</evidence>
<dbReference type="InterPro" id="IPR050085">
    <property type="entry name" value="AGPR"/>
</dbReference>
<dbReference type="NCBIfam" id="TIGR00756">
    <property type="entry name" value="PPR"/>
    <property type="match status" value="1"/>
</dbReference>
<dbReference type="PANTHER" id="PTHR32338">
    <property type="entry name" value="N-ACETYL-GAMMA-GLUTAMYL-PHOSPHATE REDUCTASE, CHLOROPLASTIC-RELATED-RELATED"/>
    <property type="match status" value="1"/>
</dbReference>
<dbReference type="SMART" id="SM00859">
    <property type="entry name" value="Semialdhyde_dh"/>
    <property type="match status" value="1"/>
</dbReference>
<dbReference type="STRING" id="1169540.A0A0G4GXC9"/>
<evidence type="ECO:0000256" key="7">
    <source>
        <dbReference type="ARBA" id="ARBA00050557"/>
    </source>
</evidence>
<dbReference type="InterPro" id="IPR011990">
    <property type="entry name" value="TPR-like_helical_dom_sf"/>
</dbReference>
<dbReference type="Pfam" id="PF22698">
    <property type="entry name" value="Semialdhyde_dhC_1"/>
    <property type="match status" value="1"/>
</dbReference>
<dbReference type="GO" id="GO:0051287">
    <property type="term" value="F:NAD binding"/>
    <property type="evidence" value="ECO:0007669"/>
    <property type="project" value="InterPro"/>
</dbReference>
<keyword evidence="11" id="KW-1185">Reference proteome</keyword>
<dbReference type="UniPathway" id="UPA00068">
    <property type="reaction ID" value="UER00108"/>
</dbReference>
<dbReference type="NCBIfam" id="TIGR01850">
    <property type="entry name" value="argC"/>
    <property type="match status" value="1"/>
</dbReference>
<dbReference type="Pfam" id="PF13812">
    <property type="entry name" value="PPR_3"/>
    <property type="match status" value="1"/>
</dbReference>
<evidence type="ECO:0000313" key="10">
    <source>
        <dbReference type="EMBL" id="CEM35718.1"/>
    </source>
</evidence>
<gene>
    <name evidence="10" type="ORF">Vbra_22408</name>
</gene>
<dbReference type="InterPro" id="IPR058924">
    <property type="entry name" value="AGPR_dimerisation_dom"/>
</dbReference>
<dbReference type="InterPro" id="IPR002885">
    <property type="entry name" value="PPR_rpt"/>
</dbReference>
<reference evidence="10 11" key="1">
    <citation type="submission" date="2014-11" db="EMBL/GenBank/DDBJ databases">
        <authorList>
            <person name="Zhu J."/>
            <person name="Qi W."/>
            <person name="Song R."/>
        </authorList>
    </citation>
    <scope>NUCLEOTIDE SEQUENCE [LARGE SCALE GENOMIC DNA]</scope>
</reference>
<dbReference type="PANTHER" id="PTHR32338:SF10">
    <property type="entry name" value="N-ACETYL-GAMMA-GLUTAMYL-PHOSPHATE REDUCTASE, CHLOROPLASTIC-RELATED"/>
    <property type="match status" value="1"/>
</dbReference>
<feature type="domain" description="Semialdehyde dehydrogenase NAD-binding" evidence="9">
    <location>
        <begin position="499"/>
        <end position="649"/>
    </location>
</feature>
<dbReference type="CDD" id="cd17895">
    <property type="entry name" value="AGPR_1_N"/>
    <property type="match status" value="1"/>
</dbReference>
<dbReference type="InterPro" id="IPR000534">
    <property type="entry name" value="Semialdehyde_DH_NAD-bd"/>
</dbReference>
<feature type="repeat" description="PPR" evidence="8">
    <location>
        <begin position="184"/>
        <end position="218"/>
    </location>
</feature>
<accession>A0A0G4GXC9</accession>
<proteinExistence type="inferred from homology"/>
<protein>
    <recommendedName>
        <fullName evidence="2">N-acetyl-gamma-glutamyl-phosphate reductase</fullName>
        <ecNumber evidence="2">1.2.1.38</ecNumber>
    </recommendedName>
</protein>
<organism evidence="10 11">
    <name type="scientific">Vitrella brassicaformis (strain CCMP3155)</name>
    <dbReference type="NCBI Taxonomy" id="1169540"/>
    <lineage>
        <taxon>Eukaryota</taxon>
        <taxon>Sar</taxon>
        <taxon>Alveolata</taxon>
        <taxon>Colpodellida</taxon>
        <taxon>Vitrellaceae</taxon>
        <taxon>Vitrella</taxon>
    </lineage>
</organism>
<dbReference type="SUPFAM" id="SSF51735">
    <property type="entry name" value="NAD(P)-binding Rossmann-fold domains"/>
    <property type="match status" value="1"/>
</dbReference>
<dbReference type="SUPFAM" id="SSF55347">
    <property type="entry name" value="Glyceraldehyde-3-phosphate dehydrogenase-like, C-terminal domain"/>
    <property type="match status" value="1"/>
</dbReference>
<dbReference type="VEuPathDB" id="CryptoDB:Vbra_22408"/>
<sequence>MSPATLPRAVDGGAADVDVSDISRSRVSRGTLQEIGSLIKSFGRVGALDRCWQYWNELRQTGTPPPAHILTIMVSALANNGQVGAAMDLLRSLEGDANPAVRASVNEVHYSRLLTALIRGDRFDEALALLSEWRQRQTGHGEGPQQGATRVLFHTILDALARMESYEQAEWVVGHMGREGVPPSHLSYTILLRACEGRGDGGKALRLLQDMYDRHIDPDSEVYEAVVSALAGSPVDLTQDLTETAMGIVADMEERHVPVTAAILIPLLKVFARCRKLLRGVEVCEDLADAYGMAPSTTLYQHAIRAAFDQGSTDTPDLLLKRMHARGVLLSQAVYDTLVDGYARNKRFEEGISTIREAFGLPQGGTGSAALGGHEGVSDKSLLQFIAQMIVERGDGAVDGLLHELRHYAGVVVDGGALDRCVQRAREAATAKAAEDELTPLSTLVSANGHGGQTAAGGSGRGPFSRSLGADAASRARQLVTALRSEPSVQGAGGAQKIRVGVLGASGYTGAELVRLLLNHPIVDIQLLTASQRSAGQTLGAVYPQFDYVSQAADLPRLMALEEASELGEGGVDVSSLDAVFCALPHAKTQEFVKVLPASVKVIDLSADFRLMDTDTYEQWYGKPHAAPDLQATAVYGLPELHRTKVEGARICANPGCYPTPAQLALCPLLSHESGPLIDADSIIIDAKSGVTGAGRAPKQNTLFCEVADGMHAYGVAAHRHAPEIEQGLSEAAGRPVVVNFTPHLVPLSRGIFETMYVKMRDGVTAETLKQTLADKYAPEPFVHVLEGAKSVPETRHVRGSNVVAMNVFADRISGRAIITAVMDNLCKGASGQAVQNFNIMFGLPETTALSGQLPLFP</sequence>
<dbReference type="Pfam" id="PF01535">
    <property type="entry name" value="PPR"/>
    <property type="match status" value="3"/>
</dbReference>
<keyword evidence="3" id="KW-0055">Arginine biosynthesis</keyword>
<keyword evidence="6" id="KW-0560">Oxidoreductase</keyword>
<dbReference type="InterPro" id="IPR036291">
    <property type="entry name" value="NAD(P)-bd_dom_sf"/>
</dbReference>
<evidence type="ECO:0000256" key="6">
    <source>
        <dbReference type="ARBA" id="ARBA00023002"/>
    </source>
</evidence>
<dbReference type="HAMAP" id="MF_00150">
    <property type="entry name" value="ArgC_type1"/>
    <property type="match status" value="1"/>
</dbReference>
<evidence type="ECO:0000256" key="3">
    <source>
        <dbReference type="ARBA" id="ARBA00022571"/>
    </source>
</evidence>
<evidence type="ECO:0000259" key="9">
    <source>
        <dbReference type="SMART" id="SM00859"/>
    </source>
</evidence>
<dbReference type="PROSITE" id="PS51375">
    <property type="entry name" value="PPR"/>
    <property type="match status" value="2"/>
</dbReference>
<evidence type="ECO:0000256" key="5">
    <source>
        <dbReference type="ARBA" id="ARBA00022857"/>
    </source>
</evidence>
<dbReference type="FunFam" id="3.30.360.10:FF:000014">
    <property type="entry name" value="N-acetyl-gamma-glutamyl-phosphate reductase"/>
    <property type="match status" value="1"/>
</dbReference>
<evidence type="ECO:0000256" key="1">
    <source>
        <dbReference type="ARBA" id="ARBA00004862"/>
    </source>
</evidence>
<name>A0A0G4GXC9_VITBC</name>
<dbReference type="InterPro" id="IPR000706">
    <property type="entry name" value="AGPR_type-1"/>
</dbReference>
<dbReference type="GO" id="GO:0070401">
    <property type="term" value="F:NADP+ binding"/>
    <property type="evidence" value="ECO:0007669"/>
    <property type="project" value="InterPro"/>
</dbReference>
<evidence type="ECO:0000256" key="2">
    <source>
        <dbReference type="ARBA" id="ARBA00013072"/>
    </source>
</evidence>
<keyword evidence="5" id="KW-0521">NADP</keyword>
<dbReference type="Gene3D" id="3.30.360.10">
    <property type="entry name" value="Dihydrodipicolinate Reductase, domain 2"/>
    <property type="match status" value="1"/>
</dbReference>
<dbReference type="GO" id="GO:0006526">
    <property type="term" value="P:L-arginine biosynthetic process"/>
    <property type="evidence" value="ECO:0007669"/>
    <property type="project" value="UniProtKB-UniPathway"/>
</dbReference>
<dbReference type="GO" id="GO:0003942">
    <property type="term" value="F:N-acetyl-gamma-glutamyl-phosphate reductase activity"/>
    <property type="evidence" value="ECO:0007669"/>
    <property type="project" value="UniProtKB-EC"/>
</dbReference>
<dbReference type="CDD" id="cd23934">
    <property type="entry name" value="AGPR_1_C"/>
    <property type="match status" value="1"/>
</dbReference>
<dbReference type="Gene3D" id="3.40.50.720">
    <property type="entry name" value="NAD(P)-binding Rossmann-like Domain"/>
    <property type="match status" value="1"/>
</dbReference>
<dbReference type="InParanoid" id="A0A0G4GXC9"/>
<comment type="catalytic activity">
    <reaction evidence="7">
        <text>N-acetyl-L-glutamate 5-semialdehyde + phosphate + NADP(+) = N-acetyl-L-glutamyl 5-phosphate + NADPH + H(+)</text>
        <dbReference type="Rhea" id="RHEA:21588"/>
        <dbReference type="ChEBI" id="CHEBI:15378"/>
        <dbReference type="ChEBI" id="CHEBI:29123"/>
        <dbReference type="ChEBI" id="CHEBI:43474"/>
        <dbReference type="ChEBI" id="CHEBI:57783"/>
        <dbReference type="ChEBI" id="CHEBI:57936"/>
        <dbReference type="ChEBI" id="CHEBI:58349"/>
        <dbReference type="EC" id="1.2.1.38"/>
    </reaction>
</comment>
<dbReference type="EMBL" id="CDMY01000862">
    <property type="protein sequence ID" value="CEM35718.1"/>
    <property type="molecule type" value="Genomic_DNA"/>
</dbReference>
<dbReference type="EC" id="1.2.1.38" evidence="2"/>
<dbReference type="Proteomes" id="UP000041254">
    <property type="component" value="Unassembled WGS sequence"/>
</dbReference>
<feature type="repeat" description="PPR" evidence="8">
    <location>
        <begin position="149"/>
        <end position="183"/>
    </location>
</feature>
<comment type="pathway">
    <text evidence="1">Amino-acid biosynthesis; L-arginine biosynthesis; N(2)-acetyl-L-ornithine from L-glutamate: step 3/4.</text>
</comment>
<dbReference type="AlphaFoldDB" id="A0A0G4GXC9"/>
<evidence type="ECO:0000256" key="8">
    <source>
        <dbReference type="PROSITE-ProRule" id="PRU00708"/>
    </source>
</evidence>
<dbReference type="Gene3D" id="1.25.40.10">
    <property type="entry name" value="Tetratricopeptide repeat domain"/>
    <property type="match status" value="3"/>
</dbReference>
<dbReference type="Pfam" id="PF01118">
    <property type="entry name" value="Semialdhyde_dh"/>
    <property type="match status" value="1"/>
</dbReference>
<evidence type="ECO:0000256" key="4">
    <source>
        <dbReference type="ARBA" id="ARBA00022605"/>
    </source>
</evidence>
<keyword evidence="4" id="KW-0028">Amino-acid biosynthesis</keyword>
<dbReference type="OrthoDB" id="438291at2759"/>